<feature type="domain" description="HTH lacI-type" evidence="4">
    <location>
        <begin position="2"/>
        <end position="59"/>
    </location>
</feature>
<keyword evidence="1" id="KW-0805">Transcription regulation</keyword>
<dbReference type="Gene3D" id="1.10.260.40">
    <property type="entry name" value="lambda repressor-like DNA-binding domains"/>
    <property type="match status" value="1"/>
</dbReference>
<dbReference type="RefSeq" id="WP_036625373.1">
    <property type="nucleotide sequence ID" value="NZ_BGML01000002.1"/>
</dbReference>
<dbReference type="Pfam" id="PF13377">
    <property type="entry name" value="Peripla_BP_3"/>
    <property type="match status" value="1"/>
</dbReference>
<dbReference type="PATRIC" id="fig|44252.3.peg.4805"/>
<name>A0A090YSJ2_PAEMA</name>
<protein>
    <submittedName>
        <fullName evidence="5">Periplasmic binding s and sugar binding domain of LacI family protein</fullName>
    </submittedName>
</protein>
<evidence type="ECO:0000256" key="1">
    <source>
        <dbReference type="ARBA" id="ARBA00023015"/>
    </source>
</evidence>
<evidence type="ECO:0000313" key="6">
    <source>
        <dbReference type="Proteomes" id="UP000029278"/>
    </source>
</evidence>
<dbReference type="InterPro" id="IPR010982">
    <property type="entry name" value="Lambda_DNA-bd_dom_sf"/>
</dbReference>
<dbReference type="GO" id="GO:0003700">
    <property type="term" value="F:DNA-binding transcription factor activity"/>
    <property type="evidence" value="ECO:0007669"/>
    <property type="project" value="TreeGrafter"/>
</dbReference>
<dbReference type="PROSITE" id="PS00356">
    <property type="entry name" value="HTH_LACI_1"/>
    <property type="match status" value="1"/>
</dbReference>
<keyword evidence="6" id="KW-1185">Reference proteome</keyword>
<evidence type="ECO:0000256" key="2">
    <source>
        <dbReference type="ARBA" id="ARBA00023125"/>
    </source>
</evidence>
<organism evidence="5 6">
    <name type="scientific">Paenibacillus macerans</name>
    <name type="common">Bacillus macerans</name>
    <dbReference type="NCBI Taxonomy" id="44252"/>
    <lineage>
        <taxon>Bacteria</taxon>
        <taxon>Bacillati</taxon>
        <taxon>Bacillota</taxon>
        <taxon>Bacilli</taxon>
        <taxon>Bacillales</taxon>
        <taxon>Paenibacillaceae</taxon>
        <taxon>Paenibacillus</taxon>
    </lineage>
</organism>
<dbReference type="Gene3D" id="3.40.50.2300">
    <property type="match status" value="2"/>
</dbReference>
<dbReference type="PANTHER" id="PTHR30146">
    <property type="entry name" value="LACI-RELATED TRANSCRIPTIONAL REPRESSOR"/>
    <property type="match status" value="1"/>
</dbReference>
<dbReference type="STRING" id="44252.DJ90_4548"/>
<proteinExistence type="predicted"/>
<keyword evidence="3" id="KW-0804">Transcription</keyword>
<dbReference type="InterPro" id="IPR046335">
    <property type="entry name" value="LacI/GalR-like_sensor"/>
</dbReference>
<dbReference type="SUPFAM" id="SSF53822">
    <property type="entry name" value="Periplasmic binding protein-like I"/>
    <property type="match status" value="1"/>
</dbReference>
<comment type="caution">
    <text evidence="5">The sequence shown here is derived from an EMBL/GenBank/DDBJ whole genome shotgun (WGS) entry which is preliminary data.</text>
</comment>
<dbReference type="HOGENOM" id="CLU_037628_6_2_9"/>
<evidence type="ECO:0000256" key="3">
    <source>
        <dbReference type="ARBA" id="ARBA00023163"/>
    </source>
</evidence>
<dbReference type="InterPro" id="IPR028082">
    <property type="entry name" value="Peripla_BP_I"/>
</dbReference>
<dbReference type="EMBL" id="JMQA01000039">
    <property type="protein sequence ID" value="KFN00933.1"/>
    <property type="molecule type" value="Genomic_DNA"/>
</dbReference>
<dbReference type="GeneID" id="77009053"/>
<reference evidence="5 6" key="1">
    <citation type="submission" date="2014-04" db="EMBL/GenBank/DDBJ databases">
        <authorList>
            <person name="Bishop-Lilly K.A."/>
            <person name="Broomall S.M."/>
            <person name="Chain P.S."/>
            <person name="Chertkov O."/>
            <person name="Coyne S.R."/>
            <person name="Daligault H.E."/>
            <person name="Davenport K.W."/>
            <person name="Erkkila T."/>
            <person name="Frey K.G."/>
            <person name="Gibbons H.S."/>
            <person name="Gu W."/>
            <person name="Jaissle J."/>
            <person name="Johnson S.L."/>
            <person name="Koroleva G.I."/>
            <person name="Ladner J.T."/>
            <person name="Lo C.-C."/>
            <person name="Minogue T.D."/>
            <person name="Munk C."/>
            <person name="Palacios G.F."/>
            <person name="Redden C.L."/>
            <person name="Rosenzweig C.N."/>
            <person name="Scholz M.B."/>
            <person name="Teshima H."/>
            <person name="Xu Y."/>
        </authorList>
    </citation>
    <scope>NUCLEOTIDE SEQUENCE [LARGE SCALE GENOMIC DNA]</scope>
    <source>
        <strain evidence="5 6">8244</strain>
    </source>
</reference>
<dbReference type="OrthoDB" id="2029945at2"/>
<evidence type="ECO:0000313" key="5">
    <source>
        <dbReference type="EMBL" id="KFN00933.1"/>
    </source>
</evidence>
<dbReference type="SMART" id="SM00354">
    <property type="entry name" value="HTH_LACI"/>
    <property type="match status" value="1"/>
</dbReference>
<dbReference type="Proteomes" id="UP000029278">
    <property type="component" value="Unassembled WGS sequence"/>
</dbReference>
<sequence>MASIKEIAKLANVSQGTASMVLNGKGDKYRISAATQRKILEAAKQLNYQPNISARRLRSGGETVLPIIALFWTLDTRAALVGRFLKGLQHAMSELEDEYELLIHPYVGTKLSEVQSLVTGTRFNGAIIANSTEEDDEFLEAADLNVPVVLYQRDSGKYASVSVDSFKSGGMVAELLHSRGHRKVGLIVPDVSSRAIRLREEGFMAKAAELGLDVGEAWIVYEDFSEQGGYEAVKRLKPEGGGWPSAIFALSDQMAVGALKALDECGVKVPEELEIIGYDNDEVTNYTVPTLSTVHLPVEDMAGECLKLLIEMMRYQTNVKAAKKMDTRIVTRKSCGGPSN</sequence>
<dbReference type="PANTHER" id="PTHR30146:SF109">
    <property type="entry name" value="HTH-TYPE TRANSCRIPTIONAL REGULATOR GALS"/>
    <property type="match status" value="1"/>
</dbReference>
<dbReference type="InterPro" id="IPR000843">
    <property type="entry name" value="HTH_LacI"/>
</dbReference>
<gene>
    <name evidence="5" type="ORF">DJ90_4548</name>
</gene>
<dbReference type="PROSITE" id="PS50932">
    <property type="entry name" value="HTH_LACI_2"/>
    <property type="match status" value="1"/>
</dbReference>
<accession>A0A090YSJ2</accession>
<evidence type="ECO:0000259" key="4">
    <source>
        <dbReference type="PROSITE" id="PS50932"/>
    </source>
</evidence>
<dbReference type="CDD" id="cd06267">
    <property type="entry name" value="PBP1_LacI_sugar_binding-like"/>
    <property type="match status" value="1"/>
</dbReference>
<dbReference type="CDD" id="cd01392">
    <property type="entry name" value="HTH_LacI"/>
    <property type="match status" value="1"/>
</dbReference>
<dbReference type="GO" id="GO:0000976">
    <property type="term" value="F:transcription cis-regulatory region binding"/>
    <property type="evidence" value="ECO:0007669"/>
    <property type="project" value="TreeGrafter"/>
</dbReference>
<dbReference type="AlphaFoldDB" id="A0A090YSJ2"/>
<keyword evidence="2" id="KW-0238">DNA-binding</keyword>
<dbReference type="Pfam" id="PF00356">
    <property type="entry name" value="LacI"/>
    <property type="match status" value="1"/>
</dbReference>
<dbReference type="SUPFAM" id="SSF47413">
    <property type="entry name" value="lambda repressor-like DNA-binding domains"/>
    <property type="match status" value="1"/>
</dbReference>